<sequence>MSPIRSTRAARTLGAFAVAGVVAAALVSCASSDATAEAFGDADYGDITVQLSWLKNHEFSGYFEADSRGYFQEAGFDDVELVAGGIGGVPAASALTSGSAWIGIASPTDIAQANAEGADLRIVATTYQKNPFTLVSADSDPIDTPADLVGRTIAIADSSATNWDAFLAANDIDADDIDRVPYGDAQNDLKLGNIDGFMGYGDGGAPLRATGFGAQEFLLADYGLAYSGEAVVVTAETLENEGDAVEAFLTAYARGWKDAFDDVDGTIDLVIDDYGKDQNYVRADIELSWEQQEKLILTDEALENGIGTISDDAVQRNIDSLALVGYDLAPDDLFDTTLIADVYAENPDLVIGVG</sequence>
<comment type="similarity">
    <text evidence="3">Belongs to the NMT1/THI5 family.</text>
</comment>
<evidence type="ECO:0000313" key="15">
    <source>
        <dbReference type="Proteomes" id="UP001501645"/>
    </source>
</evidence>
<evidence type="ECO:0000256" key="12">
    <source>
        <dbReference type="SAM" id="SignalP"/>
    </source>
</evidence>
<evidence type="ECO:0000256" key="4">
    <source>
        <dbReference type="ARBA" id="ARBA00011738"/>
    </source>
</evidence>
<dbReference type="PANTHER" id="PTHR31528:SF1">
    <property type="entry name" value="4-AMINO-5-HYDROXYMETHYL-2-METHYLPYRIMIDINE PHOSPHATE SYNTHASE THI11-RELATED"/>
    <property type="match status" value="1"/>
</dbReference>
<dbReference type="Pfam" id="PF09084">
    <property type="entry name" value="NMT1"/>
    <property type="match status" value="1"/>
</dbReference>
<feature type="chain" id="PRO_5047437130" description="Thiamine pyrimidine synthase" evidence="12">
    <location>
        <begin position="25"/>
        <end position="354"/>
    </location>
</feature>
<accession>A0ABP9AF08</accession>
<keyword evidence="15" id="KW-1185">Reference proteome</keyword>
<keyword evidence="7" id="KW-0663">Pyridoxal phosphate</keyword>
<feature type="signal peptide" evidence="12">
    <location>
        <begin position="1"/>
        <end position="24"/>
    </location>
</feature>
<proteinExistence type="inferred from homology"/>
<evidence type="ECO:0000256" key="11">
    <source>
        <dbReference type="ARBA" id="ARBA00048179"/>
    </source>
</evidence>
<evidence type="ECO:0000256" key="8">
    <source>
        <dbReference type="ARBA" id="ARBA00022977"/>
    </source>
</evidence>
<evidence type="ECO:0000256" key="1">
    <source>
        <dbReference type="ARBA" id="ARBA00003469"/>
    </source>
</evidence>
<comment type="function">
    <text evidence="1">Responsible for the formation of the pyrimidine heterocycle in the thiamine biosynthesis pathway. Catalyzes the formation of hydroxymethylpyrimidine phosphate (HMP-P) from histidine and pyridoxal phosphate (PLP). The protein uses PLP and the active site histidine to form HMP-P, generating an inactive enzyme. The enzyme can only undergo a single turnover, which suggests it is a suicide enzyme.</text>
</comment>
<evidence type="ECO:0000256" key="3">
    <source>
        <dbReference type="ARBA" id="ARBA00009406"/>
    </source>
</evidence>
<dbReference type="PROSITE" id="PS51257">
    <property type="entry name" value="PROKAR_LIPOPROTEIN"/>
    <property type="match status" value="1"/>
</dbReference>
<keyword evidence="9" id="KW-0408">Iron</keyword>
<dbReference type="Proteomes" id="UP001501645">
    <property type="component" value="Unassembled WGS sequence"/>
</dbReference>
<evidence type="ECO:0000256" key="6">
    <source>
        <dbReference type="ARBA" id="ARBA00022723"/>
    </source>
</evidence>
<comment type="pathway">
    <text evidence="2">Cofactor biosynthesis; thiamine diphosphate biosynthesis.</text>
</comment>
<dbReference type="InterPro" id="IPR027939">
    <property type="entry name" value="NMT1/THI5"/>
</dbReference>
<evidence type="ECO:0000256" key="9">
    <source>
        <dbReference type="ARBA" id="ARBA00023004"/>
    </source>
</evidence>
<dbReference type="Gene3D" id="3.40.190.10">
    <property type="entry name" value="Periplasmic binding protein-like II"/>
    <property type="match status" value="2"/>
</dbReference>
<dbReference type="PANTHER" id="PTHR31528">
    <property type="entry name" value="4-AMINO-5-HYDROXYMETHYL-2-METHYLPYRIMIDINE PHOSPHATE SYNTHASE THI11-RELATED"/>
    <property type="match status" value="1"/>
</dbReference>
<evidence type="ECO:0000259" key="13">
    <source>
        <dbReference type="Pfam" id="PF09084"/>
    </source>
</evidence>
<name>A0ABP9AF08_9MICO</name>
<evidence type="ECO:0000256" key="10">
    <source>
        <dbReference type="ARBA" id="ARBA00033171"/>
    </source>
</evidence>
<dbReference type="SUPFAM" id="SSF53850">
    <property type="entry name" value="Periplasmic binding protein-like II"/>
    <property type="match status" value="1"/>
</dbReference>
<keyword evidence="8" id="KW-0784">Thiamine biosynthesis</keyword>
<protein>
    <recommendedName>
        <fullName evidence="10">Thiamine pyrimidine synthase</fullName>
    </recommendedName>
</protein>
<evidence type="ECO:0000313" key="14">
    <source>
        <dbReference type="EMBL" id="GAA4778829.1"/>
    </source>
</evidence>
<gene>
    <name evidence="14" type="ORF">GCM10023351_24730</name>
</gene>
<evidence type="ECO:0000256" key="2">
    <source>
        <dbReference type="ARBA" id="ARBA00004948"/>
    </source>
</evidence>
<evidence type="ECO:0000256" key="7">
    <source>
        <dbReference type="ARBA" id="ARBA00022898"/>
    </source>
</evidence>
<organism evidence="14 15">
    <name type="scientific">Microbacterium gilvum</name>
    <dbReference type="NCBI Taxonomy" id="1336204"/>
    <lineage>
        <taxon>Bacteria</taxon>
        <taxon>Bacillati</taxon>
        <taxon>Actinomycetota</taxon>
        <taxon>Actinomycetes</taxon>
        <taxon>Micrococcales</taxon>
        <taxon>Microbacteriaceae</taxon>
        <taxon>Microbacterium</taxon>
    </lineage>
</organism>
<evidence type="ECO:0000256" key="5">
    <source>
        <dbReference type="ARBA" id="ARBA00022679"/>
    </source>
</evidence>
<keyword evidence="6" id="KW-0479">Metal-binding</keyword>
<keyword evidence="5" id="KW-0808">Transferase</keyword>
<dbReference type="InterPro" id="IPR015168">
    <property type="entry name" value="SsuA/THI5"/>
</dbReference>
<comment type="caution">
    <text evidence="14">The sequence shown here is derived from an EMBL/GenBank/DDBJ whole genome shotgun (WGS) entry which is preliminary data.</text>
</comment>
<dbReference type="RefSeq" id="WP_345439618.1">
    <property type="nucleotide sequence ID" value="NZ_BAABKO010000004.1"/>
</dbReference>
<dbReference type="EMBL" id="BAABKO010000004">
    <property type="protein sequence ID" value="GAA4778829.1"/>
    <property type="molecule type" value="Genomic_DNA"/>
</dbReference>
<feature type="domain" description="SsuA/THI5-like" evidence="13">
    <location>
        <begin position="56"/>
        <end position="262"/>
    </location>
</feature>
<comment type="catalytic activity">
    <reaction evidence="11">
        <text>N(6)-(pyridoxal phosphate)-L-lysyl-[4-amino-5-hydroxymethyl-2-methylpyrimidine phosphate synthase] + L-histidyl-[4-amino-5-hydroxymethyl-2-methylpyrimidine phosphate synthase] + 2 Fe(3+) + 4 H2O = L-lysyl-[4-amino-5-hydroxymethyl-2-methylpyrimidine phosphate synthase] + (2S)-2-amino-5-hydroxy-4-oxopentanoyl-[4-amino-5-hydroxymethyl-2-methylpyrimidine phosphate synthase] + 4-amino-2-methyl-5-(phosphooxymethyl)pyrimidine + 3-oxopropanoate + 2 Fe(2+) + 2 H(+)</text>
        <dbReference type="Rhea" id="RHEA:65756"/>
        <dbReference type="Rhea" id="RHEA-COMP:16892"/>
        <dbReference type="Rhea" id="RHEA-COMP:16893"/>
        <dbReference type="Rhea" id="RHEA-COMP:16894"/>
        <dbReference type="Rhea" id="RHEA-COMP:16895"/>
        <dbReference type="ChEBI" id="CHEBI:15377"/>
        <dbReference type="ChEBI" id="CHEBI:15378"/>
        <dbReference type="ChEBI" id="CHEBI:29033"/>
        <dbReference type="ChEBI" id="CHEBI:29034"/>
        <dbReference type="ChEBI" id="CHEBI:29969"/>
        <dbReference type="ChEBI" id="CHEBI:29979"/>
        <dbReference type="ChEBI" id="CHEBI:33190"/>
        <dbReference type="ChEBI" id="CHEBI:58354"/>
        <dbReference type="ChEBI" id="CHEBI:143915"/>
        <dbReference type="ChEBI" id="CHEBI:157692"/>
    </reaction>
    <physiologicalReaction direction="left-to-right" evidence="11">
        <dbReference type="Rhea" id="RHEA:65757"/>
    </physiologicalReaction>
</comment>
<keyword evidence="12" id="KW-0732">Signal</keyword>
<reference evidence="15" key="1">
    <citation type="journal article" date="2019" name="Int. J. Syst. Evol. Microbiol.">
        <title>The Global Catalogue of Microorganisms (GCM) 10K type strain sequencing project: providing services to taxonomists for standard genome sequencing and annotation.</title>
        <authorList>
            <consortium name="The Broad Institute Genomics Platform"/>
            <consortium name="The Broad Institute Genome Sequencing Center for Infectious Disease"/>
            <person name="Wu L."/>
            <person name="Ma J."/>
        </authorList>
    </citation>
    <scope>NUCLEOTIDE SEQUENCE [LARGE SCALE GENOMIC DNA]</scope>
    <source>
        <strain evidence="15">JCM 18537</strain>
    </source>
</reference>
<comment type="subunit">
    <text evidence="4">Homodimer.</text>
</comment>